<dbReference type="EMBL" id="JAQAGZ010000023">
    <property type="protein sequence ID" value="MCZ8516328.1"/>
    <property type="molecule type" value="Genomic_DNA"/>
</dbReference>
<organism evidence="1 2">
    <name type="scientific">Paenibacillus gyeongsangnamensis</name>
    <dbReference type="NCBI Taxonomy" id="3388067"/>
    <lineage>
        <taxon>Bacteria</taxon>
        <taxon>Bacillati</taxon>
        <taxon>Bacillota</taxon>
        <taxon>Bacilli</taxon>
        <taxon>Bacillales</taxon>
        <taxon>Paenibacillaceae</taxon>
        <taxon>Paenibacillus</taxon>
    </lineage>
</organism>
<comment type="caution">
    <text evidence="1">The sequence shown here is derived from an EMBL/GenBank/DDBJ whole genome shotgun (WGS) entry which is preliminary data.</text>
</comment>
<dbReference type="RefSeq" id="WP_269884862.1">
    <property type="nucleotide sequence ID" value="NZ_JAQAGZ010000023.1"/>
</dbReference>
<reference evidence="1 2" key="1">
    <citation type="submission" date="2022-12" db="EMBL/GenBank/DDBJ databases">
        <title>Draft genome sequence of Paenibacillus sp. dW9.</title>
        <authorList>
            <person name="Choi E.-W."/>
            <person name="Kim D.-U."/>
        </authorList>
    </citation>
    <scope>NUCLEOTIDE SEQUENCE [LARGE SCALE GENOMIC DNA]</scope>
    <source>
        <strain evidence="2">dW9</strain>
    </source>
</reference>
<evidence type="ECO:0000313" key="2">
    <source>
        <dbReference type="Proteomes" id="UP001527882"/>
    </source>
</evidence>
<evidence type="ECO:0000313" key="1">
    <source>
        <dbReference type="EMBL" id="MCZ8516328.1"/>
    </source>
</evidence>
<gene>
    <name evidence="1" type="ORF">O9H85_28840</name>
</gene>
<dbReference type="Proteomes" id="UP001527882">
    <property type="component" value="Unassembled WGS sequence"/>
</dbReference>
<keyword evidence="2" id="KW-1185">Reference proteome</keyword>
<name>A0ABT4QHN4_9BACL</name>
<protein>
    <submittedName>
        <fullName evidence="1">Uncharacterized protein</fullName>
    </submittedName>
</protein>
<accession>A0ABT4QHN4</accession>
<sequence length="200" mass="23207">MSDYTSTIQDNEYDFKLILEELDKNDALANLEKVFALYLSNQNVDYGTLMGQIQALLGNLGAQIMTYIIQPENIEQIPDKKFKHVLVRLNNIKNLYGSLLRELQLSVTFPFLLKSFIMSGEENRPVINLILKRNDGEKFALQLDFNALMNFSIQTFDRLNAFILNEDFKINFEENQITPLLSTIAKFVETVQRKTIRKEE</sequence>
<proteinExistence type="predicted"/>